<reference evidence="3" key="1">
    <citation type="journal article" date="2020" name="Stud. Mycol.">
        <title>101 Dothideomycetes genomes: a test case for predicting lifestyles and emergence of pathogens.</title>
        <authorList>
            <person name="Haridas S."/>
            <person name="Albert R."/>
            <person name="Binder M."/>
            <person name="Bloem J."/>
            <person name="Labutti K."/>
            <person name="Salamov A."/>
            <person name="Andreopoulos B."/>
            <person name="Baker S."/>
            <person name="Barry K."/>
            <person name="Bills G."/>
            <person name="Bluhm B."/>
            <person name="Cannon C."/>
            <person name="Castanera R."/>
            <person name="Culley D."/>
            <person name="Daum C."/>
            <person name="Ezra D."/>
            <person name="Gonzalez J."/>
            <person name="Henrissat B."/>
            <person name="Kuo A."/>
            <person name="Liang C."/>
            <person name="Lipzen A."/>
            <person name="Lutzoni F."/>
            <person name="Magnuson J."/>
            <person name="Mondo S."/>
            <person name="Nolan M."/>
            <person name="Ohm R."/>
            <person name="Pangilinan J."/>
            <person name="Park H.-J."/>
            <person name="Ramirez L."/>
            <person name="Alfaro M."/>
            <person name="Sun H."/>
            <person name="Tritt A."/>
            <person name="Yoshinaga Y."/>
            <person name="Zwiers L.-H."/>
            <person name="Turgeon B."/>
            <person name="Goodwin S."/>
            <person name="Spatafora J."/>
            <person name="Crous P."/>
            <person name="Grigoriev I."/>
        </authorList>
    </citation>
    <scope>NUCLEOTIDE SEQUENCE</scope>
    <source>
        <strain evidence="3">CBS 113389</strain>
    </source>
</reference>
<protein>
    <recommendedName>
        <fullName evidence="2">Pyrroloquinoline quinone-dependent pyranose dehydrogenase beta-propeller domain-containing protein</fullName>
    </recommendedName>
</protein>
<dbReference type="PANTHER" id="PTHR47572">
    <property type="entry name" value="LIPOPROTEIN-RELATED"/>
    <property type="match status" value="1"/>
</dbReference>
<dbReference type="PANTHER" id="PTHR47572:SF4">
    <property type="entry name" value="LACTONASE DRP35"/>
    <property type="match status" value="1"/>
</dbReference>
<feature type="signal peptide" evidence="1">
    <location>
        <begin position="1"/>
        <end position="20"/>
    </location>
</feature>
<evidence type="ECO:0000313" key="4">
    <source>
        <dbReference type="Proteomes" id="UP000799767"/>
    </source>
</evidence>
<organism evidence="3 4">
    <name type="scientific">Neohortaea acidophila</name>
    <dbReference type="NCBI Taxonomy" id="245834"/>
    <lineage>
        <taxon>Eukaryota</taxon>
        <taxon>Fungi</taxon>
        <taxon>Dikarya</taxon>
        <taxon>Ascomycota</taxon>
        <taxon>Pezizomycotina</taxon>
        <taxon>Dothideomycetes</taxon>
        <taxon>Dothideomycetidae</taxon>
        <taxon>Mycosphaerellales</taxon>
        <taxon>Teratosphaeriaceae</taxon>
        <taxon>Neohortaea</taxon>
    </lineage>
</organism>
<dbReference type="Proteomes" id="UP000799767">
    <property type="component" value="Unassembled WGS sequence"/>
</dbReference>
<name>A0A6A6PI84_9PEZI</name>
<dbReference type="RefSeq" id="XP_033585803.1">
    <property type="nucleotide sequence ID" value="XM_033734831.1"/>
</dbReference>
<dbReference type="Pfam" id="PF22807">
    <property type="entry name" value="TrAA12"/>
    <property type="match status" value="1"/>
</dbReference>
<accession>A0A6A6PI84</accession>
<dbReference type="GeneID" id="54475833"/>
<dbReference type="Gene3D" id="2.120.10.30">
    <property type="entry name" value="TolB, C-terminal domain"/>
    <property type="match status" value="1"/>
</dbReference>
<feature type="chain" id="PRO_5025337344" description="Pyrroloquinoline quinone-dependent pyranose dehydrogenase beta-propeller domain-containing protein" evidence="1">
    <location>
        <begin position="21"/>
        <end position="440"/>
    </location>
</feature>
<dbReference type="InterPro" id="IPR011042">
    <property type="entry name" value="6-blade_b-propeller_TolB-like"/>
</dbReference>
<dbReference type="OrthoDB" id="507128at2759"/>
<dbReference type="AlphaFoldDB" id="A0A6A6PI84"/>
<keyword evidence="4" id="KW-1185">Reference proteome</keyword>
<proteinExistence type="predicted"/>
<sequence>MHIYSQLFAVLAFGEAFALAATTKAKTCTTSLTPKYAAPSLASGYVARLVATGLTTPRSIKFDTNGALLVVESGVGVTALTLDESNPSCVIEKSRKVVVANNALNHGLELSPAGTTLYASDTGSAYAWSYSASKQSATSRKTIINNMTNSDHTTRSLLLPKSAPGVLVVSRGSNSNLDPTSENISSGTAQVKAFNITNIKQPLGFTSSGKLLGWGLRNDVGLAEEPKGGGIYTVENSADQITRNGVDIHNTNPSEEMNFLGYLNGKSSPNQGRNFGYPECFTAWSPSTIPAFKGKVGQQFAIGTIGPGNNDKLCSNKYKQQAALGFHPHMAPLSILFNPSGDTGWVTFHGSWDSTVPVGYKLSQVDFAKGAPVQPSNSTTAAIDIMSNANTANCYNTTCFRPVGLAWDKNGNLFMSCDTTGEVYVILRTDGKPTNSPRSS</sequence>
<dbReference type="InterPro" id="IPR054539">
    <property type="entry name" value="Beta-prop_PDH"/>
</dbReference>
<evidence type="ECO:0000313" key="3">
    <source>
        <dbReference type="EMBL" id="KAF2479233.1"/>
    </source>
</evidence>
<keyword evidence="1" id="KW-0732">Signal</keyword>
<evidence type="ECO:0000259" key="2">
    <source>
        <dbReference type="Pfam" id="PF22807"/>
    </source>
</evidence>
<feature type="domain" description="Pyrroloquinoline quinone-dependent pyranose dehydrogenase beta-propeller" evidence="2">
    <location>
        <begin position="39"/>
        <end position="428"/>
    </location>
</feature>
<gene>
    <name evidence="3" type="ORF">BDY17DRAFT_305214</name>
</gene>
<dbReference type="EMBL" id="MU001642">
    <property type="protein sequence ID" value="KAF2479233.1"/>
    <property type="molecule type" value="Genomic_DNA"/>
</dbReference>
<dbReference type="SUPFAM" id="SSF50952">
    <property type="entry name" value="Soluble quinoprotein glucose dehydrogenase"/>
    <property type="match status" value="1"/>
</dbReference>
<dbReference type="InterPro" id="IPR011041">
    <property type="entry name" value="Quinoprot_gluc/sorb_DH_b-prop"/>
</dbReference>
<dbReference type="InterPro" id="IPR051262">
    <property type="entry name" value="SMP-30/CGR1_Lactonase"/>
</dbReference>
<evidence type="ECO:0000256" key="1">
    <source>
        <dbReference type="SAM" id="SignalP"/>
    </source>
</evidence>